<dbReference type="InterPro" id="IPR011050">
    <property type="entry name" value="Pectin_lyase_fold/virulence"/>
</dbReference>
<keyword evidence="6 9" id="KW-0326">Glycosidase</keyword>
<feature type="chain" id="PRO_5015184300" evidence="10">
    <location>
        <begin position="24"/>
        <end position="397"/>
    </location>
</feature>
<dbReference type="SMART" id="SM00710">
    <property type="entry name" value="PbH1"/>
    <property type="match status" value="4"/>
</dbReference>
<evidence type="ECO:0000256" key="3">
    <source>
        <dbReference type="ARBA" id="ARBA00022512"/>
    </source>
</evidence>
<dbReference type="GO" id="GO:0071555">
    <property type="term" value="P:cell wall organization"/>
    <property type="evidence" value="ECO:0007669"/>
    <property type="project" value="UniProtKB-KW"/>
</dbReference>
<reference evidence="12" key="1">
    <citation type="submission" date="2016-06" db="EMBL/GenBank/DDBJ databases">
        <title>Parallel loss of symbiosis genes in relatives of nitrogen-fixing non-legume Parasponia.</title>
        <authorList>
            <person name="Van Velzen R."/>
            <person name="Holmer R."/>
            <person name="Bu F."/>
            <person name="Rutten L."/>
            <person name="Van Zeijl A."/>
            <person name="Liu W."/>
            <person name="Santuari L."/>
            <person name="Cao Q."/>
            <person name="Sharma T."/>
            <person name="Shen D."/>
            <person name="Roswanjaya Y."/>
            <person name="Wardhani T."/>
            <person name="Kalhor M.S."/>
            <person name="Jansen J."/>
            <person name="Van den Hoogen J."/>
            <person name="Gungor B."/>
            <person name="Hartog M."/>
            <person name="Hontelez J."/>
            <person name="Verver J."/>
            <person name="Yang W.-C."/>
            <person name="Schijlen E."/>
            <person name="Repin R."/>
            <person name="Schilthuizen M."/>
            <person name="Schranz E."/>
            <person name="Heidstra R."/>
            <person name="Miyata K."/>
            <person name="Fedorova E."/>
            <person name="Kohlen W."/>
            <person name="Bisseling T."/>
            <person name="Smit S."/>
            <person name="Geurts R."/>
        </authorList>
    </citation>
    <scope>NUCLEOTIDE SEQUENCE [LARGE SCALE GENOMIC DNA]</scope>
    <source>
        <strain evidence="12">cv. RG33-2</strain>
    </source>
</reference>
<evidence type="ECO:0000256" key="8">
    <source>
        <dbReference type="PROSITE-ProRule" id="PRU10052"/>
    </source>
</evidence>
<keyword evidence="7" id="KW-0961">Cell wall biogenesis/degradation</keyword>
<keyword evidence="5 9" id="KW-0378">Hydrolase</keyword>
<dbReference type="FunFam" id="2.160.20.10:FF:000004">
    <property type="entry name" value="Pectin lyase-like superfamily protein"/>
    <property type="match status" value="1"/>
</dbReference>
<feature type="active site" evidence="8">
    <location>
        <position position="243"/>
    </location>
</feature>
<feature type="signal peptide" evidence="10">
    <location>
        <begin position="1"/>
        <end position="23"/>
    </location>
</feature>
<evidence type="ECO:0000256" key="4">
    <source>
        <dbReference type="ARBA" id="ARBA00022525"/>
    </source>
</evidence>
<organism evidence="11 12">
    <name type="scientific">Trema orientale</name>
    <name type="common">Charcoal tree</name>
    <name type="synonym">Celtis orientalis</name>
    <dbReference type="NCBI Taxonomy" id="63057"/>
    <lineage>
        <taxon>Eukaryota</taxon>
        <taxon>Viridiplantae</taxon>
        <taxon>Streptophyta</taxon>
        <taxon>Embryophyta</taxon>
        <taxon>Tracheophyta</taxon>
        <taxon>Spermatophyta</taxon>
        <taxon>Magnoliopsida</taxon>
        <taxon>eudicotyledons</taxon>
        <taxon>Gunneridae</taxon>
        <taxon>Pentapetalae</taxon>
        <taxon>rosids</taxon>
        <taxon>fabids</taxon>
        <taxon>Rosales</taxon>
        <taxon>Cannabaceae</taxon>
        <taxon>Trema</taxon>
    </lineage>
</organism>
<keyword evidence="3" id="KW-0134">Cell wall</keyword>
<dbReference type="GO" id="GO:0004650">
    <property type="term" value="F:polygalacturonase activity"/>
    <property type="evidence" value="ECO:0007669"/>
    <property type="project" value="InterPro"/>
</dbReference>
<dbReference type="FunCoup" id="A0A2P5F8K7">
    <property type="interactions" value="27"/>
</dbReference>
<name>A0A2P5F8K7_TREOI</name>
<dbReference type="Gene3D" id="2.160.20.10">
    <property type="entry name" value="Single-stranded right-handed beta-helix, Pectin lyase-like"/>
    <property type="match status" value="1"/>
</dbReference>
<dbReference type="InParanoid" id="A0A2P5F8K7"/>
<dbReference type="OrthoDB" id="1177184at2759"/>
<dbReference type="InterPro" id="IPR006626">
    <property type="entry name" value="PbH1"/>
</dbReference>
<evidence type="ECO:0000256" key="6">
    <source>
        <dbReference type="ARBA" id="ARBA00023295"/>
    </source>
</evidence>
<dbReference type="SUPFAM" id="SSF51126">
    <property type="entry name" value="Pectin lyase-like"/>
    <property type="match status" value="1"/>
</dbReference>
<evidence type="ECO:0000256" key="5">
    <source>
        <dbReference type="ARBA" id="ARBA00022801"/>
    </source>
</evidence>
<dbReference type="PROSITE" id="PS00502">
    <property type="entry name" value="POLYGALACTURONASE"/>
    <property type="match status" value="1"/>
</dbReference>
<proteinExistence type="inferred from homology"/>
<sequence length="397" mass="43699">MASSLVHFVSLMLLFVFITKVKSDQKVFNVRRFGVVPHGTTDSSRIILAVWNLACQYDGRGVLLIPKGTYLANQMVFNGPCRGQTVFLLRGYLNAPTDRGSWANSDHWIVFRHVDNLEIGGGGSFDGQGPSAWPYNKCDNNPYCDQLPISLRLDFVTNSWIHDIKLINSKNFHMNVYACRDTTIEHIQIIAPDNSPNTDGIHIGSTTNLKIYNSYISTGDDCVSIGPGTENLDIYGLACGPGHGISIGSLGKYPNELDVKGLVIRNCNLTGTENGLRIKTWAPSPPSNVYNLTFENINMKDVSNPIIIDQQYCPNSGGCANRGSSQVQIFDVKYRNIWGTSKTKVSVNLNCSPSKPCQRVELTDINLFYSGPDGPAISQCFNANGFSKGRQQPQSCI</sequence>
<gene>
    <name evidence="11" type="ORF">TorRG33x02_101710</name>
</gene>
<accession>A0A2P5F8K7</accession>
<evidence type="ECO:0000313" key="12">
    <source>
        <dbReference type="Proteomes" id="UP000237000"/>
    </source>
</evidence>
<dbReference type="AlphaFoldDB" id="A0A2P5F8K7"/>
<keyword evidence="10" id="KW-0732">Signal</keyword>
<dbReference type="PANTHER" id="PTHR31375">
    <property type="match status" value="1"/>
</dbReference>
<dbReference type="STRING" id="63057.A0A2P5F8K7"/>
<dbReference type="InterPro" id="IPR012334">
    <property type="entry name" value="Pectin_lyas_fold"/>
</dbReference>
<keyword evidence="12" id="KW-1185">Reference proteome</keyword>
<comment type="caution">
    <text evidence="11">The sequence shown here is derived from an EMBL/GenBank/DDBJ whole genome shotgun (WGS) entry which is preliminary data.</text>
</comment>
<protein>
    <submittedName>
        <fullName evidence="11">Glycoside hydrolase</fullName>
    </submittedName>
</protein>
<dbReference type="Proteomes" id="UP000237000">
    <property type="component" value="Unassembled WGS sequence"/>
</dbReference>
<keyword evidence="4" id="KW-0964">Secreted</keyword>
<comment type="subcellular location">
    <subcellularLocation>
        <location evidence="1">Secreted</location>
        <location evidence="1">Cell wall</location>
    </subcellularLocation>
</comment>
<dbReference type="Pfam" id="PF00295">
    <property type="entry name" value="Glyco_hydro_28"/>
    <property type="match status" value="1"/>
</dbReference>
<dbReference type="InterPro" id="IPR000743">
    <property type="entry name" value="Glyco_hydro_28"/>
</dbReference>
<evidence type="ECO:0000313" key="11">
    <source>
        <dbReference type="EMBL" id="PON94132.1"/>
    </source>
</evidence>
<evidence type="ECO:0000256" key="9">
    <source>
        <dbReference type="RuleBase" id="RU361169"/>
    </source>
</evidence>
<evidence type="ECO:0000256" key="2">
    <source>
        <dbReference type="ARBA" id="ARBA00008834"/>
    </source>
</evidence>
<dbReference type="GO" id="GO:0005975">
    <property type="term" value="P:carbohydrate metabolic process"/>
    <property type="evidence" value="ECO:0007669"/>
    <property type="project" value="InterPro"/>
</dbReference>
<comment type="similarity">
    <text evidence="2 9">Belongs to the glycosyl hydrolase 28 family.</text>
</comment>
<evidence type="ECO:0000256" key="7">
    <source>
        <dbReference type="ARBA" id="ARBA00023316"/>
    </source>
</evidence>
<dbReference type="EMBL" id="JXTC01000054">
    <property type="protein sequence ID" value="PON94132.1"/>
    <property type="molecule type" value="Genomic_DNA"/>
</dbReference>
<evidence type="ECO:0000256" key="1">
    <source>
        <dbReference type="ARBA" id="ARBA00004191"/>
    </source>
</evidence>
<evidence type="ECO:0000256" key="10">
    <source>
        <dbReference type="SAM" id="SignalP"/>
    </source>
</evidence>